<gene>
    <name evidence="1" type="ORF">Pla52n_55990</name>
</gene>
<dbReference type="AlphaFoldDB" id="A0A5C6A3J1"/>
<evidence type="ECO:0000313" key="2">
    <source>
        <dbReference type="Proteomes" id="UP000320176"/>
    </source>
</evidence>
<dbReference type="EMBL" id="SJPN01000008">
    <property type="protein sequence ID" value="TWT93771.1"/>
    <property type="molecule type" value="Genomic_DNA"/>
</dbReference>
<sequence length="81" mass="9120">MLFERGLYLSTAILNLRNRVVGGASSFHRIELHGQRVFPLPLLFFFTWFGQRTDDVETDGQRVGVIPNAAGNLGILVLSFR</sequence>
<organism evidence="1 2">
    <name type="scientific">Stieleria varia</name>
    <dbReference type="NCBI Taxonomy" id="2528005"/>
    <lineage>
        <taxon>Bacteria</taxon>
        <taxon>Pseudomonadati</taxon>
        <taxon>Planctomycetota</taxon>
        <taxon>Planctomycetia</taxon>
        <taxon>Pirellulales</taxon>
        <taxon>Pirellulaceae</taxon>
        <taxon>Stieleria</taxon>
    </lineage>
</organism>
<name>A0A5C6A3J1_9BACT</name>
<evidence type="ECO:0000313" key="1">
    <source>
        <dbReference type="EMBL" id="TWT93771.1"/>
    </source>
</evidence>
<dbReference type="Proteomes" id="UP000320176">
    <property type="component" value="Unassembled WGS sequence"/>
</dbReference>
<keyword evidence="2" id="KW-1185">Reference proteome</keyword>
<accession>A0A5C6A3J1</accession>
<comment type="caution">
    <text evidence="1">The sequence shown here is derived from an EMBL/GenBank/DDBJ whole genome shotgun (WGS) entry which is preliminary data.</text>
</comment>
<protein>
    <submittedName>
        <fullName evidence="1">Uncharacterized protein</fullName>
    </submittedName>
</protein>
<proteinExistence type="predicted"/>
<reference evidence="1 2" key="1">
    <citation type="submission" date="2019-02" db="EMBL/GenBank/DDBJ databases">
        <title>Deep-cultivation of Planctomycetes and their phenomic and genomic characterization uncovers novel biology.</title>
        <authorList>
            <person name="Wiegand S."/>
            <person name="Jogler M."/>
            <person name="Boedeker C."/>
            <person name="Pinto D."/>
            <person name="Vollmers J."/>
            <person name="Rivas-Marin E."/>
            <person name="Kohn T."/>
            <person name="Peeters S.H."/>
            <person name="Heuer A."/>
            <person name="Rast P."/>
            <person name="Oberbeckmann S."/>
            <person name="Bunk B."/>
            <person name="Jeske O."/>
            <person name="Meyerdierks A."/>
            <person name="Storesund J.E."/>
            <person name="Kallscheuer N."/>
            <person name="Luecker S."/>
            <person name="Lage O.M."/>
            <person name="Pohl T."/>
            <person name="Merkel B.J."/>
            <person name="Hornburger P."/>
            <person name="Mueller R.-W."/>
            <person name="Bruemmer F."/>
            <person name="Labrenz M."/>
            <person name="Spormann A.M."/>
            <person name="Op Den Camp H."/>
            <person name="Overmann J."/>
            <person name="Amann R."/>
            <person name="Jetten M.S.M."/>
            <person name="Mascher T."/>
            <person name="Medema M.H."/>
            <person name="Devos D.P."/>
            <person name="Kaster A.-K."/>
            <person name="Ovreas L."/>
            <person name="Rohde M."/>
            <person name="Galperin M.Y."/>
            <person name="Jogler C."/>
        </authorList>
    </citation>
    <scope>NUCLEOTIDE SEQUENCE [LARGE SCALE GENOMIC DNA]</scope>
    <source>
        <strain evidence="1 2">Pla52n</strain>
    </source>
</reference>